<protein>
    <recommendedName>
        <fullName evidence="1">NAD-dependent epimerase/dehydratase domain-containing protein</fullName>
    </recommendedName>
</protein>
<dbReference type="AlphaFoldDB" id="A0A381NI94"/>
<evidence type="ECO:0000259" key="1">
    <source>
        <dbReference type="Pfam" id="PF01370"/>
    </source>
</evidence>
<name>A0A381NI94_9ZZZZ</name>
<organism evidence="2">
    <name type="scientific">marine metagenome</name>
    <dbReference type="NCBI Taxonomy" id="408172"/>
    <lineage>
        <taxon>unclassified sequences</taxon>
        <taxon>metagenomes</taxon>
        <taxon>ecological metagenomes</taxon>
    </lineage>
</organism>
<feature type="domain" description="NAD-dependent epimerase/dehydratase" evidence="1">
    <location>
        <begin position="1"/>
        <end position="212"/>
    </location>
</feature>
<dbReference type="Pfam" id="PF01370">
    <property type="entry name" value="Epimerase"/>
    <property type="match status" value="1"/>
</dbReference>
<gene>
    <name evidence="2" type="ORF">METZ01_LOCUS6688</name>
</gene>
<dbReference type="SUPFAM" id="SSF51735">
    <property type="entry name" value="NAD(P)-binding Rossmann-fold domains"/>
    <property type="match status" value="1"/>
</dbReference>
<dbReference type="PANTHER" id="PTHR43725:SF8">
    <property type="entry name" value="CHLOROPLAST STEM-LOOP BINDING PROTEIN OF 41 KDA B, CHLOROPLASTIC"/>
    <property type="match status" value="1"/>
</dbReference>
<dbReference type="PANTHER" id="PTHR43725">
    <property type="entry name" value="UDP-GLUCOSE 4-EPIMERASE"/>
    <property type="match status" value="1"/>
</dbReference>
<evidence type="ECO:0000313" key="2">
    <source>
        <dbReference type="EMBL" id="SUZ53834.1"/>
    </source>
</evidence>
<dbReference type="EMBL" id="UINC01000352">
    <property type="protein sequence ID" value="SUZ53834.1"/>
    <property type="molecule type" value="Genomic_DNA"/>
</dbReference>
<dbReference type="Gene3D" id="3.40.50.720">
    <property type="entry name" value="NAD(P)-binding Rossmann-like Domain"/>
    <property type="match status" value="1"/>
</dbReference>
<sequence>MGGTQFNGLALVHELARRGHEVTILNRGVTEAPLPDGIKRLKADRSDHDQVREILSHQRFDVVVDMTAYHPRDVALMVEILDGRVDHYVFASSTVIYSATERLPIREDHPEERGDDQIEYGMHKLLCEDLLTEAHSERGFPATTVAFAMVYGPRNIIPDREQRMYARLEAGRPVLVPGDGTTVGQVGHVDDQARALEALMGNPATFGRRYNLTGRDYFTDLGYVHTTAEVLGVEPDIRFIPATFMEDLWDGLIEFESGGQSRANIDIRTSEEARRRQAAIRHRFRFTTVIPRLAPNIHRWNRNVVFSIDALRRDTGWEPEHDLASMVAHTHAWHSETGGRDFDWSYEDQILDRLD</sequence>
<dbReference type="InterPro" id="IPR001509">
    <property type="entry name" value="Epimerase_deHydtase"/>
</dbReference>
<dbReference type="InterPro" id="IPR036291">
    <property type="entry name" value="NAD(P)-bd_dom_sf"/>
</dbReference>
<dbReference type="GO" id="GO:0005829">
    <property type="term" value="C:cytosol"/>
    <property type="evidence" value="ECO:0007669"/>
    <property type="project" value="TreeGrafter"/>
</dbReference>
<proteinExistence type="predicted"/>
<dbReference type="GO" id="GO:0003978">
    <property type="term" value="F:UDP-glucose 4-epimerase activity"/>
    <property type="evidence" value="ECO:0007669"/>
    <property type="project" value="TreeGrafter"/>
</dbReference>
<reference evidence="2" key="1">
    <citation type="submission" date="2018-05" db="EMBL/GenBank/DDBJ databases">
        <authorList>
            <person name="Lanie J.A."/>
            <person name="Ng W.-L."/>
            <person name="Kazmierczak K.M."/>
            <person name="Andrzejewski T.M."/>
            <person name="Davidsen T.M."/>
            <person name="Wayne K.J."/>
            <person name="Tettelin H."/>
            <person name="Glass J.I."/>
            <person name="Rusch D."/>
            <person name="Podicherti R."/>
            <person name="Tsui H.-C.T."/>
            <person name="Winkler M.E."/>
        </authorList>
    </citation>
    <scope>NUCLEOTIDE SEQUENCE</scope>
</reference>
<dbReference type="GO" id="GO:0005996">
    <property type="term" value="P:monosaccharide metabolic process"/>
    <property type="evidence" value="ECO:0007669"/>
    <property type="project" value="TreeGrafter"/>
</dbReference>
<accession>A0A381NI94</accession>